<dbReference type="EMBL" id="KT454806">
    <property type="protein sequence ID" value="ALH47117.1"/>
    <property type="molecule type" value="Genomic_DNA"/>
</dbReference>
<dbReference type="Proteomes" id="UP000202045">
    <property type="component" value="Segment"/>
</dbReference>
<evidence type="ECO:0000313" key="2">
    <source>
        <dbReference type="Proteomes" id="UP000202045"/>
    </source>
</evidence>
<name>A0A0N9SJ28_9CAUD</name>
<accession>A0A0N9SJ28</accession>
<proteinExistence type="predicted"/>
<dbReference type="KEGG" id="vg:26637539"/>
<reference evidence="1 2" key="1">
    <citation type="journal article" date="2017" name="MBio">
        <title>Novel 'Superspreader' Bacteriophages Promote Horizontal Gene Transfer by Transformation.</title>
        <authorList>
            <person name="Keen E.C."/>
            <person name="Bliskovsky V.V."/>
            <person name="Malagon F."/>
            <person name="Baker J.D."/>
            <person name="Prince J.S."/>
            <person name="Klaus J.S."/>
            <person name="Adhya S.L."/>
        </authorList>
    </citation>
    <scope>NUCLEOTIDE SEQUENCE [LARGE SCALE GENOMIC DNA]</scope>
</reference>
<dbReference type="OrthoDB" id="15641at10239"/>
<organism evidence="1 2">
    <name type="scientific">Escherichia phage SUSP2</name>
    <dbReference type="NCBI Taxonomy" id="1718669"/>
    <lineage>
        <taxon>Viruses</taxon>
        <taxon>Duplodnaviria</taxon>
        <taxon>Heunggongvirae</taxon>
        <taxon>Uroviricota</taxon>
        <taxon>Caudoviricetes</taxon>
        <taxon>Andersonviridae</taxon>
        <taxon>Ounavirinae</taxon>
        <taxon>Mooglevirus</taxon>
        <taxon>Mooglevirus susp2</taxon>
        <taxon>Suspvirus SUSP2</taxon>
    </lineage>
</organism>
<keyword evidence="2" id="KW-1185">Reference proteome</keyword>
<dbReference type="RefSeq" id="YP_009210992.1">
    <property type="nucleotide sequence ID" value="NC_028935.2"/>
</dbReference>
<evidence type="ECO:0000313" key="1">
    <source>
        <dbReference type="EMBL" id="ALH47117.1"/>
    </source>
</evidence>
<dbReference type="GeneID" id="26637539"/>
<sequence>MELNGKTFVAVIQDSEKDIGVAQVTYGNGEFLYGIVAMVGTRGDTPTFHDCVDKLEESVRNHWCLIWMNEKDIKERYTKLGIDIAGIEHVDLYELTEKVLFEKGKENG</sequence>
<protein>
    <submittedName>
        <fullName evidence="1">Uncharacterized protein</fullName>
    </submittedName>
</protein>